<dbReference type="InterPro" id="IPR044974">
    <property type="entry name" value="Disease_R_plants"/>
</dbReference>
<feature type="domain" description="Disease resistance R13L4/SHOC-2-like LRR" evidence="6">
    <location>
        <begin position="237"/>
        <end position="536"/>
    </location>
</feature>
<dbReference type="AlphaFoldDB" id="A0A7N2R3X7"/>
<evidence type="ECO:0000259" key="4">
    <source>
        <dbReference type="Pfam" id="PF18052"/>
    </source>
</evidence>
<dbReference type="GO" id="GO:0098542">
    <property type="term" value="P:defense response to other organism"/>
    <property type="evidence" value="ECO:0007669"/>
    <property type="project" value="TreeGrafter"/>
</dbReference>
<organism evidence="7 8">
    <name type="scientific">Quercus lobata</name>
    <name type="common">Valley oak</name>
    <dbReference type="NCBI Taxonomy" id="97700"/>
    <lineage>
        <taxon>Eukaryota</taxon>
        <taxon>Viridiplantae</taxon>
        <taxon>Streptophyta</taxon>
        <taxon>Embryophyta</taxon>
        <taxon>Tracheophyta</taxon>
        <taxon>Spermatophyta</taxon>
        <taxon>Magnoliopsida</taxon>
        <taxon>eudicotyledons</taxon>
        <taxon>Gunneridae</taxon>
        <taxon>Pentapetalae</taxon>
        <taxon>rosids</taxon>
        <taxon>fabids</taxon>
        <taxon>Fagales</taxon>
        <taxon>Fagaceae</taxon>
        <taxon>Quercus</taxon>
    </lineage>
</organism>
<dbReference type="OMA" id="LCYSQEH"/>
<evidence type="ECO:0000313" key="8">
    <source>
        <dbReference type="Proteomes" id="UP000594261"/>
    </source>
</evidence>
<dbReference type="Pfam" id="PF18052">
    <property type="entry name" value="Rx_N"/>
    <property type="match status" value="1"/>
</dbReference>
<protein>
    <recommendedName>
        <fullName evidence="9">Rx N-terminal domain-containing protein</fullName>
    </recommendedName>
</protein>
<dbReference type="Proteomes" id="UP000594261">
    <property type="component" value="Chromosome 4"/>
</dbReference>
<dbReference type="Pfam" id="PF23559">
    <property type="entry name" value="WHD_DRP"/>
    <property type="match status" value="1"/>
</dbReference>
<evidence type="ECO:0000313" key="7">
    <source>
        <dbReference type="EnsemblPlants" id="QL04p090523:mrna"/>
    </source>
</evidence>
<proteinExistence type="predicted"/>
<feature type="domain" description="Disease resistance protein winged helix" evidence="5">
    <location>
        <begin position="146"/>
        <end position="189"/>
    </location>
</feature>
<name>A0A7N2R3X7_QUELO</name>
<sequence>MAEVAVAGAITLVDKLSLWLVKSWFDFKHIEIEIEALRMWLNTIKAYLKDTEGREDTEGLKFRSDVRDLAYEIQDEIEDLMYEATERLPHAIVTVGKFLSNKQQSMMEFKKVHDSLEFEPGNPFSRSFYRILWPSYYRLPPNLKSFKTLEQVAYEYLDELIQMSLVQASRWDLDGRVRSCRVSNLVRGFILSESMKDNFFTVVRRQHTSLGGEKICRLSLHNCSPSILQSKDLSYLRTFSLFGRDNRIESLTRSFFRKFRLLTVLDLENAASHHFPEEAVKLNLLSYLSLRNTKIESVPKSIKKLRNLIILDLRKTHVTIFPMEIVELRKLIYLLVGDRDIYQAAVGAQLSSGIGCLTMLEKLSLIKANDKNRSIVKELGNLIRMRKLGITELKVEDGKNLCASIEKMVHLCSLYVNSASKEEYLDLNYVTNSPQLINSLILGGRLEEIPAWICKLNSLSKIELKWSKLQNSPLEAIQALPSLKELHLYDAYTGTVMEFSAECFLGLKMLEIEQCNRLSKVVIQERALPKLQKLTIKKM</sequence>
<dbReference type="InParanoid" id="A0A7N2R3X7"/>
<reference evidence="7" key="2">
    <citation type="submission" date="2021-01" db="UniProtKB">
        <authorList>
            <consortium name="EnsemblPlants"/>
        </authorList>
    </citation>
    <scope>IDENTIFICATION</scope>
</reference>
<dbReference type="InterPro" id="IPR032675">
    <property type="entry name" value="LRR_dom_sf"/>
</dbReference>
<dbReference type="InterPro" id="IPR041118">
    <property type="entry name" value="Rx_N"/>
</dbReference>
<evidence type="ECO:0008006" key="9">
    <source>
        <dbReference type="Google" id="ProtNLM"/>
    </source>
</evidence>
<keyword evidence="8" id="KW-1185">Reference proteome</keyword>
<dbReference type="InterPro" id="IPR058922">
    <property type="entry name" value="WHD_DRP"/>
</dbReference>
<evidence type="ECO:0000256" key="2">
    <source>
        <dbReference type="ARBA" id="ARBA00022741"/>
    </source>
</evidence>
<evidence type="ECO:0000256" key="3">
    <source>
        <dbReference type="ARBA" id="ARBA00022821"/>
    </source>
</evidence>
<evidence type="ECO:0000259" key="6">
    <source>
        <dbReference type="Pfam" id="PF23598"/>
    </source>
</evidence>
<keyword evidence="1" id="KW-0677">Repeat</keyword>
<dbReference type="Gramene" id="QL04p090523:mrna">
    <property type="protein sequence ID" value="QL04p090523:mrna"/>
    <property type="gene ID" value="QL04p090523"/>
</dbReference>
<dbReference type="PANTHER" id="PTHR23155">
    <property type="entry name" value="DISEASE RESISTANCE PROTEIN RP"/>
    <property type="match status" value="1"/>
</dbReference>
<evidence type="ECO:0000259" key="5">
    <source>
        <dbReference type="Pfam" id="PF23559"/>
    </source>
</evidence>
<dbReference type="PANTHER" id="PTHR23155:SF1205">
    <property type="entry name" value="DISEASE RESISTANCE PROTEIN RPM1"/>
    <property type="match status" value="1"/>
</dbReference>
<dbReference type="SUPFAM" id="SSF52058">
    <property type="entry name" value="L domain-like"/>
    <property type="match status" value="1"/>
</dbReference>
<dbReference type="EMBL" id="LRBV02000004">
    <property type="status" value="NOT_ANNOTATED_CDS"/>
    <property type="molecule type" value="Genomic_DNA"/>
</dbReference>
<reference evidence="7 8" key="1">
    <citation type="journal article" date="2016" name="G3 (Bethesda)">
        <title>First Draft Assembly and Annotation of the Genome of a California Endemic Oak Quercus lobata Nee (Fagaceae).</title>
        <authorList>
            <person name="Sork V.L."/>
            <person name="Fitz-Gibbon S.T."/>
            <person name="Puiu D."/>
            <person name="Crepeau M."/>
            <person name="Gugger P.F."/>
            <person name="Sherman R."/>
            <person name="Stevens K."/>
            <person name="Langley C.H."/>
            <person name="Pellegrini M."/>
            <person name="Salzberg S.L."/>
        </authorList>
    </citation>
    <scope>NUCLEOTIDE SEQUENCE [LARGE SCALE GENOMIC DNA]</scope>
    <source>
        <strain evidence="7 8">cv. SW786</strain>
    </source>
</reference>
<keyword evidence="2" id="KW-0547">Nucleotide-binding</keyword>
<dbReference type="InterPro" id="IPR055414">
    <property type="entry name" value="LRR_R13L4/SHOC2-like"/>
</dbReference>
<dbReference type="Pfam" id="PF23598">
    <property type="entry name" value="LRR_14"/>
    <property type="match status" value="1"/>
</dbReference>
<evidence type="ECO:0000256" key="1">
    <source>
        <dbReference type="ARBA" id="ARBA00022737"/>
    </source>
</evidence>
<dbReference type="EnsemblPlants" id="QL04p090523:mrna">
    <property type="protein sequence ID" value="QL04p090523:mrna"/>
    <property type="gene ID" value="QL04p090523"/>
</dbReference>
<dbReference type="Gene3D" id="1.20.5.4130">
    <property type="match status" value="1"/>
</dbReference>
<dbReference type="Gene3D" id="3.80.10.10">
    <property type="entry name" value="Ribonuclease Inhibitor"/>
    <property type="match status" value="1"/>
</dbReference>
<accession>A0A7N2R3X7</accession>
<keyword evidence="3" id="KW-0611">Plant defense</keyword>
<feature type="domain" description="Disease resistance N-terminal" evidence="4">
    <location>
        <begin position="12"/>
        <end position="88"/>
    </location>
</feature>
<dbReference type="GO" id="GO:0000166">
    <property type="term" value="F:nucleotide binding"/>
    <property type="evidence" value="ECO:0007669"/>
    <property type="project" value="UniProtKB-KW"/>
</dbReference>